<name>A0AAU7UWA0_9NOCA</name>
<gene>
    <name evidence="2" type="ORF">RBB84_19780</name>
</gene>
<evidence type="ECO:0000256" key="1">
    <source>
        <dbReference type="SAM" id="MobiDB-lite"/>
    </source>
</evidence>
<dbReference type="RefSeq" id="WP_350246612.1">
    <property type="nucleotide sequence ID" value="NZ_CP132970.1"/>
</dbReference>
<sequence length="260" mass="27271">MTEVVDHDATIADLRRRIAAVNPRGTREAVQLTPAHPQRSARLPPPDATAAPAPTRSGLALPEHLRPAFPRAGLPRGSTVELTGARGPAVSIVAAVTAAGGHVAVVDTPTFGLLAAHEQGADLSHVAVIGNAGNDPIAVLSVLADGMDVIVWTPGATVFTPSIERGLAARLRTKETTLITLGAGLRRPDYRLDAQIIDYHGITEGSGLLSAVDTVLTSSGRNLHPTRTGIRLERVHRTVHASLLPDELRPRPATDIRTGT</sequence>
<reference evidence="2" key="1">
    <citation type="submission" date="2023-08" db="EMBL/GenBank/DDBJ databases">
        <title>The novel hydrolase IpcH responsible for the initial isoprocarb degradation step in Rhodococcus sp. D-6.</title>
        <authorList>
            <person name="Zhu Q."/>
        </authorList>
    </citation>
    <scope>NUCLEOTIDE SEQUENCE</scope>
    <source>
        <strain evidence="2">D-6</strain>
    </source>
</reference>
<dbReference type="AlphaFoldDB" id="A0AAU7UWA0"/>
<organism evidence="2">
    <name type="scientific">Rhodococcus sp. D-6</name>
    <dbReference type="NCBI Taxonomy" id="1387842"/>
    <lineage>
        <taxon>Bacteria</taxon>
        <taxon>Bacillati</taxon>
        <taxon>Actinomycetota</taxon>
        <taxon>Actinomycetes</taxon>
        <taxon>Mycobacteriales</taxon>
        <taxon>Nocardiaceae</taxon>
        <taxon>Rhodococcus</taxon>
    </lineage>
</organism>
<evidence type="ECO:0000313" key="2">
    <source>
        <dbReference type="EMBL" id="XBW03502.1"/>
    </source>
</evidence>
<protein>
    <submittedName>
        <fullName evidence="2">Uncharacterized protein</fullName>
    </submittedName>
</protein>
<dbReference type="KEGG" id="rhox:RBB84_19780"/>
<dbReference type="EMBL" id="CP132970">
    <property type="protein sequence ID" value="XBW03502.1"/>
    <property type="molecule type" value="Genomic_DNA"/>
</dbReference>
<proteinExistence type="predicted"/>
<accession>A0AAU7UWA0</accession>
<feature type="region of interest" description="Disordered" evidence="1">
    <location>
        <begin position="25"/>
        <end position="60"/>
    </location>
</feature>